<proteinExistence type="predicted"/>
<dbReference type="PANTHER" id="PTHR37206">
    <property type="entry name" value="TRANSMEMBRANE PROTEIN"/>
    <property type="match status" value="1"/>
</dbReference>
<reference evidence="3 4" key="1">
    <citation type="journal article" date="2021" name="Comput. Struct. Biotechnol. J.">
        <title>De novo genome assembly of the potent medicinal plant Rehmannia glutinosa using nanopore technology.</title>
        <authorList>
            <person name="Ma L."/>
            <person name="Dong C."/>
            <person name="Song C."/>
            <person name="Wang X."/>
            <person name="Zheng X."/>
            <person name="Niu Y."/>
            <person name="Chen S."/>
            <person name="Feng W."/>
        </authorList>
    </citation>
    <scope>NUCLEOTIDE SEQUENCE [LARGE SCALE GENOMIC DNA]</scope>
    <source>
        <strain evidence="3">DH-2019</strain>
    </source>
</reference>
<feature type="coiled-coil region" evidence="1">
    <location>
        <begin position="147"/>
        <end position="174"/>
    </location>
</feature>
<protein>
    <recommendedName>
        <fullName evidence="5">Transmembrane protein</fullName>
    </recommendedName>
</protein>
<organism evidence="3 4">
    <name type="scientific">Rehmannia glutinosa</name>
    <name type="common">Chinese foxglove</name>
    <dbReference type="NCBI Taxonomy" id="99300"/>
    <lineage>
        <taxon>Eukaryota</taxon>
        <taxon>Viridiplantae</taxon>
        <taxon>Streptophyta</taxon>
        <taxon>Embryophyta</taxon>
        <taxon>Tracheophyta</taxon>
        <taxon>Spermatophyta</taxon>
        <taxon>Magnoliopsida</taxon>
        <taxon>eudicotyledons</taxon>
        <taxon>Gunneridae</taxon>
        <taxon>Pentapetalae</taxon>
        <taxon>asterids</taxon>
        <taxon>lamiids</taxon>
        <taxon>Lamiales</taxon>
        <taxon>Orobanchaceae</taxon>
        <taxon>Rehmannieae</taxon>
        <taxon>Rehmannia</taxon>
    </lineage>
</organism>
<keyword evidence="1" id="KW-0175">Coiled coil</keyword>
<accession>A0ABR0U9P8</accession>
<dbReference type="Proteomes" id="UP001318860">
    <property type="component" value="Unassembled WGS sequence"/>
</dbReference>
<comment type="caution">
    <text evidence="3">The sequence shown here is derived from an EMBL/GenBank/DDBJ whole genome shotgun (WGS) entry which is preliminary data.</text>
</comment>
<sequence length="187" mass="22007">MENQHVSEELSDWEQIHSPFSTIASELINDENPIVIKDNFFSEPSVFPPVNHENLPVTINPQDNDQHLQEDDDDDGGVRRWKRPCLGVWKIRIFEFAESVRKYVNCKIGLWSFAWTASGVAGLVMVYFLHRRVLIWWQRRMQIESGKESLMNVIREKDKKINQLLLQIAQMNEILLARRRVPVIRVK</sequence>
<evidence type="ECO:0008006" key="5">
    <source>
        <dbReference type="Google" id="ProtNLM"/>
    </source>
</evidence>
<evidence type="ECO:0000313" key="4">
    <source>
        <dbReference type="Proteomes" id="UP001318860"/>
    </source>
</evidence>
<name>A0ABR0U9P8_REHGL</name>
<keyword evidence="2" id="KW-0472">Membrane</keyword>
<dbReference type="EMBL" id="JABTTQ020003248">
    <property type="protein sequence ID" value="KAK6119162.1"/>
    <property type="molecule type" value="Genomic_DNA"/>
</dbReference>
<gene>
    <name evidence="3" type="ORF">DH2020_047094</name>
</gene>
<dbReference type="PANTHER" id="PTHR37206:SF4">
    <property type="entry name" value="TRANSMEMBRANE PROTEIN"/>
    <property type="match status" value="1"/>
</dbReference>
<evidence type="ECO:0000256" key="1">
    <source>
        <dbReference type="SAM" id="Coils"/>
    </source>
</evidence>
<keyword evidence="2" id="KW-0812">Transmembrane</keyword>
<keyword evidence="4" id="KW-1185">Reference proteome</keyword>
<evidence type="ECO:0000313" key="3">
    <source>
        <dbReference type="EMBL" id="KAK6119162.1"/>
    </source>
</evidence>
<keyword evidence="2" id="KW-1133">Transmembrane helix</keyword>
<feature type="transmembrane region" description="Helical" evidence="2">
    <location>
        <begin position="108"/>
        <end position="130"/>
    </location>
</feature>
<evidence type="ECO:0000256" key="2">
    <source>
        <dbReference type="SAM" id="Phobius"/>
    </source>
</evidence>